<comment type="caution">
    <text evidence="4">The sequence shown here is derived from an EMBL/GenBank/DDBJ whole genome shotgun (WGS) entry which is preliminary data.</text>
</comment>
<keyword evidence="1" id="KW-0645">Protease</keyword>
<dbReference type="Proteomes" id="UP000541352">
    <property type="component" value="Unassembled WGS sequence"/>
</dbReference>
<evidence type="ECO:0000256" key="1">
    <source>
        <dbReference type="PROSITE-ProRule" id="PRU01240"/>
    </source>
</evidence>
<dbReference type="PROSITE" id="PS51892">
    <property type="entry name" value="SUBTILASE"/>
    <property type="match status" value="1"/>
</dbReference>
<keyword evidence="2" id="KW-0732">Signal</keyword>
<dbReference type="InterPro" id="IPR000209">
    <property type="entry name" value="Peptidase_S8/S53_dom"/>
</dbReference>
<evidence type="ECO:0000313" key="4">
    <source>
        <dbReference type="EMBL" id="MBB3838014.1"/>
    </source>
</evidence>
<organism evidence="4 5">
    <name type="scientific">Runella defluvii</name>
    <dbReference type="NCBI Taxonomy" id="370973"/>
    <lineage>
        <taxon>Bacteria</taxon>
        <taxon>Pseudomonadati</taxon>
        <taxon>Bacteroidota</taxon>
        <taxon>Cytophagia</taxon>
        <taxon>Cytophagales</taxon>
        <taxon>Spirosomataceae</taxon>
        <taxon>Runella</taxon>
    </lineage>
</organism>
<proteinExistence type="inferred from homology"/>
<dbReference type="RefSeq" id="WP_183973025.1">
    <property type="nucleotide sequence ID" value="NZ_JACIBY010000003.1"/>
</dbReference>
<protein>
    <recommendedName>
        <fullName evidence="3">Peptidase S8/S53 domain-containing protein</fullName>
    </recommendedName>
</protein>
<evidence type="ECO:0000259" key="3">
    <source>
        <dbReference type="Pfam" id="PF00082"/>
    </source>
</evidence>
<dbReference type="GO" id="GO:0004252">
    <property type="term" value="F:serine-type endopeptidase activity"/>
    <property type="evidence" value="ECO:0007669"/>
    <property type="project" value="UniProtKB-UniRule"/>
</dbReference>
<dbReference type="PROSITE" id="PS51257">
    <property type="entry name" value="PROKAR_LIPOPROTEIN"/>
    <property type="match status" value="1"/>
</dbReference>
<comment type="similarity">
    <text evidence="1">Belongs to the peptidase S8 family.</text>
</comment>
<feature type="domain" description="Peptidase S8/S53" evidence="3">
    <location>
        <begin position="251"/>
        <end position="564"/>
    </location>
</feature>
<dbReference type="AlphaFoldDB" id="A0A7W5ZJG1"/>
<keyword evidence="1" id="KW-0378">Hydrolase</keyword>
<feature type="active site" description="Charge relay system" evidence="1">
    <location>
        <position position="518"/>
    </location>
</feature>
<dbReference type="Gene3D" id="3.40.50.200">
    <property type="entry name" value="Peptidase S8/S53 domain"/>
    <property type="match status" value="1"/>
</dbReference>
<feature type="active site" description="Charge relay system" evidence="1">
    <location>
        <position position="259"/>
    </location>
</feature>
<dbReference type="SUPFAM" id="SSF52743">
    <property type="entry name" value="Subtilisin-like"/>
    <property type="match status" value="1"/>
</dbReference>
<dbReference type="CDD" id="cd00306">
    <property type="entry name" value="Peptidases_S8_S53"/>
    <property type="match status" value="1"/>
</dbReference>
<evidence type="ECO:0000256" key="2">
    <source>
        <dbReference type="SAM" id="SignalP"/>
    </source>
</evidence>
<dbReference type="Pfam" id="PF00082">
    <property type="entry name" value="Peptidase_S8"/>
    <property type="match status" value="1"/>
</dbReference>
<feature type="chain" id="PRO_5031562778" description="Peptidase S8/S53 domain-containing protein" evidence="2">
    <location>
        <begin position="21"/>
        <end position="579"/>
    </location>
</feature>
<dbReference type="GO" id="GO:0006508">
    <property type="term" value="P:proteolysis"/>
    <property type="evidence" value="ECO:0007669"/>
    <property type="project" value="UniProtKB-KW"/>
</dbReference>
<accession>A0A7W5ZJG1</accession>
<keyword evidence="1" id="KW-0720">Serine protease</keyword>
<sequence>MKRITTLLVASLLTLFVASCEQKTILEPVSSTADQAHASTRTDILTKKQLEERMAAIAFKNNDEFDWRLADDAMIYSGLKHAKDGNILMIGYKLPTIKGDYGWDLNQSATKDWLMVREKLLNIAFEEEQKFNPKLKSPSEILVAASKEMPNFDLRITELSTIQKLRETGLIRYMEPTFVPDNYIGSEKGQAKSGGGFGCGENTGVHGLQKDEDYFLSVQGTPRKVSWQLRDHNTEFAWFLGANGHSPTANKRFTIAYVDTGLSSIQPIMNQNFDDGDSQGRFVVSFSTVPNERGGVISPEDVCGHGTASASIGTSPSYDNKVIGVAHKANLVSVKAAHDVLLSEWSEYRGVADAFSGLARTTVDVISMSMGTVLIGYSLANNQVYRMAINSIRDGVMLAKYNNKLMFCAAGTIPPAVGLAMEQLPSYLQNLDIRHRIIFPASMNNEVYAVTGVQRQVNNNNAAFGLKQYTNITTCTSCCYHNDVDFGVVMQKRTGASKVILSLQNDPSDIPSNFGGSSSATATMSAMVTAVWSKYPTLNSTEIMNHVKFHSSRYGALHPKIGYGMLDMFEATRYAQPAR</sequence>
<name>A0A7W5ZJG1_9BACT</name>
<dbReference type="InterPro" id="IPR036852">
    <property type="entry name" value="Peptidase_S8/S53_dom_sf"/>
</dbReference>
<keyword evidence="5" id="KW-1185">Reference proteome</keyword>
<dbReference type="EMBL" id="JACIBY010000003">
    <property type="protein sequence ID" value="MBB3838014.1"/>
    <property type="molecule type" value="Genomic_DNA"/>
</dbReference>
<feature type="signal peptide" evidence="2">
    <location>
        <begin position="1"/>
        <end position="20"/>
    </location>
</feature>
<reference evidence="4 5" key="1">
    <citation type="submission" date="2020-08" db="EMBL/GenBank/DDBJ databases">
        <title>Genomic Encyclopedia of Type Strains, Phase IV (KMG-IV): sequencing the most valuable type-strain genomes for metagenomic binning, comparative biology and taxonomic classification.</title>
        <authorList>
            <person name="Goeker M."/>
        </authorList>
    </citation>
    <scope>NUCLEOTIDE SEQUENCE [LARGE SCALE GENOMIC DNA]</scope>
    <source>
        <strain evidence="4 5">DSM 17976</strain>
    </source>
</reference>
<feature type="active site" description="Charge relay system" evidence="1">
    <location>
        <position position="305"/>
    </location>
</feature>
<gene>
    <name evidence="4" type="ORF">FHS57_002011</name>
</gene>
<evidence type="ECO:0000313" key="5">
    <source>
        <dbReference type="Proteomes" id="UP000541352"/>
    </source>
</evidence>